<feature type="compositionally biased region" description="Basic residues" evidence="1">
    <location>
        <begin position="254"/>
        <end position="265"/>
    </location>
</feature>
<feature type="region of interest" description="Disordered" evidence="1">
    <location>
        <begin position="287"/>
        <end position="369"/>
    </location>
</feature>
<feature type="compositionally biased region" description="Polar residues" evidence="1">
    <location>
        <begin position="160"/>
        <end position="170"/>
    </location>
</feature>
<dbReference type="InterPro" id="IPR010756">
    <property type="entry name" value="Tls1-like"/>
</dbReference>
<evidence type="ECO:0000313" key="2">
    <source>
        <dbReference type="EMBL" id="KAF2269123.1"/>
    </source>
</evidence>
<feature type="region of interest" description="Disordered" evidence="1">
    <location>
        <begin position="1"/>
        <end position="70"/>
    </location>
</feature>
<feature type="region of interest" description="Disordered" evidence="1">
    <location>
        <begin position="154"/>
        <end position="206"/>
    </location>
</feature>
<proteinExistence type="predicted"/>
<feature type="compositionally biased region" description="Basic and acidic residues" evidence="1">
    <location>
        <begin position="312"/>
        <end position="325"/>
    </location>
</feature>
<feature type="compositionally biased region" description="Low complexity" evidence="1">
    <location>
        <begin position="176"/>
        <end position="189"/>
    </location>
</feature>
<dbReference type="EMBL" id="ML986583">
    <property type="protein sequence ID" value="KAF2269123.1"/>
    <property type="molecule type" value="Genomic_DNA"/>
</dbReference>
<accession>A0A9P4TPJ2</accession>
<evidence type="ECO:0000313" key="3">
    <source>
        <dbReference type="Proteomes" id="UP000800093"/>
    </source>
</evidence>
<evidence type="ECO:0008006" key="4">
    <source>
        <dbReference type="Google" id="ProtNLM"/>
    </source>
</evidence>
<dbReference type="AlphaFoldDB" id="A0A9P4TPJ2"/>
<feature type="compositionally biased region" description="Basic and acidic residues" evidence="1">
    <location>
        <begin position="240"/>
        <end position="253"/>
    </location>
</feature>
<feature type="compositionally biased region" description="Basic residues" evidence="1">
    <location>
        <begin position="14"/>
        <end position="25"/>
    </location>
</feature>
<dbReference type="Proteomes" id="UP000800093">
    <property type="component" value="Unassembled WGS sequence"/>
</dbReference>
<keyword evidence="3" id="KW-1185">Reference proteome</keyword>
<gene>
    <name evidence="2" type="ORF">CC78DRAFT_303805</name>
</gene>
<organism evidence="2 3">
    <name type="scientific">Lojkania enalia</name>
    <dbReference type="NCBI Taxonomy" id="147567"/>
    <lineage>
        <taxon>Eukaryota</taxon>
        <taxon>Fungi</taxon>
        <taxon>Dikarya</taxon>
        <taxon>Ascomycota</taxon>
        <taxon>Pezizomycotina</taxon>
        <taxon>Dothideomycetes</taxon>
        <taxon>Pleosporomycetidae</taxon>
        <taxon>Pleosporales</taxon>
        <taxon>Pleosporales incertae sedis</taxon>
        <taxon>Lojkania</taxon>
    </lineage>
</organism>
<evidence type="ECO:0000256" key="1">
    <source>
        <dbReference type="SAM" id="MobiDB-lite"/>
    </source>
</evidence>
<protein>
    <recommendedName>
        <fullName evidence="4">Hepatocellular carcinoma-associated antigen 59-domain-containing protein</fullName>
    </recommendedName>
</protein>
<reference evidence="3" key="1">
    <citation type="journal article" date="2020" name="Stud. Mycol.">
        <title>101 Dothideomycetes genomes: A test case for predicting lifestyles and emergence of pathogens.</title>
        <authorList>
            <person name="Haridas S."/>
            <person name="Albert R."/>
            <person name="Binder M."/>
            <person name="Bloem J."/>
            <person name="LaButti K."/>
            <person name="Salamov A."/>
            <person name="Andreopoulos B."/>
            <person name="Baker S."/>
            <person name="Barry K."/>
            <person name="Bills G."/>
            <person name="Bluhm B."/>
            <person name="Cannon C."/>
            <person name="Castanera R."/>
            <person name="Culley D."/>
            <person name="Daum C."/>
            <person name="Ezra D."/>
            <person name="Gonzalez J."/>
            <person name="Henrissat B."/>
            <person name="Kuo A."/>
            <person name="Liang C."/>
            <person name="Lipzen A."/>
            <person name="Lutzoni F."/>
            <person name="Magnuson J."/>
            <person name="Mondo S."/>
            <person name="Nolan M."/>
            <person name="Ohm R."/>
            <person name="Pangilinan J."/>
            <person name="Park H.-J."/>
            <person name="Ramirez L."/>
            <person name="Alfaro M."/>
            <person name="Sun H."/>
            <person name="Tritt A."/>
            <person name="Yoshinaga Y."/>
            <person name="Zwiers L.-H."/>
            <person name="Turgeon B."/>
            <person name="Goodwin S."/>
            <person name="Spatafora J."/>
            <person name="Crous P."/>
            <person name="Grigoriev I."/>
        </authorList>
    </citation>
    <scope>NUCLEOTIDE SEQUENCE [LARGE SCALE GENOMIC DNA]</scope>
    <source>
        <strain evidence="3">CBS 304.66</strain>
    </source>
</reference>
<sequence length="369" mass="41112">MAAEEAHDPIPVFRSKRRKTEHKRTRLDDHDGNATNTSARSPVAATEINAPSTLPVFPALDSPATDADESVPNLKEIIRMRKRPQQRMKNVGNKVAATSSQDAVVLSAAPHSDQYAGRFVAQTGQIVDKDDTQMMAYIEARMAEQNFQKYGWPIPKHIQGRTSPYTTTPERPNAATTPTTMSPSSKPQTGEATMGKNTEHEGRLAAGMGKLEEVDLGPSAAQKNLQRTEEAWRRLHGENIARAEEEVLAQERKGKGKKFRRHERRRNSEDLRRDAMVEAVLREAKLGIYEEEEAPTPPAADDQAADDVLMEQFRREYLESMESRNQRKPAIPPGPKGALEQPKGPKLGGSRSARAAMRLREEQAAKNKR</sequence>
<feature type="compositionally biased region" description="Basic and acidic residues" evidence="1">
    <location>
        <begin position="358"/>
        <end position="369"/>
    </location>
</feature>
<dbReference type="Pfam" id="PF07052">
    <property type="entry name" value="Hep_59"/>
    <property type="match status" value="1"/>
</dbReference>
<comment type="caution">
    <text evidence="2">The sequence shown here is derived from an EMBL/GenBank/DDBJ whole genome shotgun (WGS) entry which is preliminary data.</text>
</comment>
<dbReference type="OrthoDB" id="5627at2759"/>
<feature type="region of interest" description="Disordered" evidence="1">
    <location>
        <begin position="240"/>
        <end position="274"/>
    </location>
</feature>
<name>A0A9P4TPJ2_9PLEO</name>